<proteinExistence type="predicted"/>
<dbReference type="InterPro" id="IPR036465">
    <property type="entry name" value="vWFA_dom_sf"/>
</dbReference>
<protein>
    <recommendedName>
        <fullName evidence="1">VWFA domain-containing protein</fullName>
    </recommendedName>
</protein>
<dbReference type="EMBL" id="AP008957">
    <property type="protein sequence ID" value="BAH34752.1"/>
    <property type="molecule type" value="Genomic_DNA"/>
</dbReference>
<name>C1A2B7_RHOE4</name>
<dbReference type="KEGG" id="rer:RER_40440"/>
<evidence type="ECO:0000259" key="1">
    <source>
        <dbReference type="PROSITE" id="PS50234"/>
    </source>
</evidence>
<sequence length="233" mass="25515">MQEASLLPFYLVFDVSYSMEPVIGEVNNAMRALKNEILKDPILGDIARVCVLSFSDEARIDVPMCDLADDTRITREDFLQVRGGTSFAPIFDLIGERIAADIADLKGHGEGKVFRPTVFFVTDGVPTDAVHEWNSAFTRLTSVKAYPNLVPFGLGDADEEVLRAITFPPYRQDGYFFMANAGTSAEQAMQAITRIVTQSVVSCTQSAVAGTPGVVMDTRGTEGLVNMRKMDVM</sequence>
<evidence type="ECO:0000313" key="3">
    <source>
        <dbReference type="Proteomes" id="UP000002204"/>
    </source>
</evidence>
<dbReference type="Gene3D" id="3.40.50.410">
    <property type="entry name" value="von Willebrand factor, type A domain"/>
    <property type="match status" value="1"/>
</dbReference>
<dbReference type="HOGENOM" id="CLU_106579_0_0_11"/>
<evidence type="ECO:0000313" key="2">
    <source>
        <dbReference type="EMBL" id="BAH34752.1"/>
    </source>
</evidence>
<accession>C1A2B7</accession>
<reference evidence="2 3" key="2">
    <citation type="journal article" date="2006" name="Environ. Microbiol.">
        <title>Sequence analysis of three plasmids harboured in Rhodococcus erythropolis strain PR4.</title>
        <authorList>
            <person name="Sekine M."/>
            <person name="Tanikawa S."/>
            <person name="Omata S."/>
            <person name="Saito M."/>
            <person name="Fujisawa T."/>
            <person name="Tsukatani N."/>
            <person name="Tajima T."/>
            <person name="Sekigawa T."/>
            <person name="Kosugi H."/>
            <person name="Matsuo Y."/>
            <person name="Nishiko R."/>
            <person name="Imamura K."/>
            <person name="Ito M."/>
            <person name="Narita H."/>
            <person name="Tago S."/>
            <person name="Fujita N."/>
            <person name="Harayama S."/>
        </authorList>
    </citation>
    <scope>NUCLEOTIDE SEQUENCE [LARGE SCALE GENOMIC DNA]</scope>
    <source>
        <strain evidence="3">PR4 / NBRC 100887</strain>
    </source>
</reference>
<dbReference type="eggNOG" id="COG4245">
    <property type="taxonomic scope" value="Bacteria"/>
</dbReference>
<reference evidence="3" key="1">
    <citation type="submission" date="2005-03" db="EMBL/GenBank/DDBJ databases">
        <title>Comparison of the complete genome sequences of Rhodococcus erythropolis PR4 and Rhodococcus opacus B4.</title>
        <authorList>
            <person name="Takarada H."/>
            <person name="Sekine M."/>
            <person name="Hosoyama A."/>
            <person name="Yamada R."/>
            <person name="Fujisawa T."/>
            <person name="Omata S."/>
            <person name="Shimizu A."/>
            <person name="Tsukatani N."/>
            <person name="Tanikawa S."/>
            <person name="Fujita N."/>
            <person name="Harayama S."/>
        </authorList>
    </citation>
    <scope>NUCLEOTIDE SEQUENCE [LARGE SCALE GENOMIC DNA]</scope>
    <source>
        <strain evidence="3">PR4 / NBRC 100887</strain>
    </source>
</reference>
<dbReference type="AlphaFoldDB" id="C1A2B7"/>
<dbReference type="InterPro" id="IPR002035">
    <property type="entry name" value="VWF_A"/>
</dbReference>
<organism evidence="2 3">
    <name type="scientific">Rhodococcus erythropolis (strain PR4 / NBRC 100887)</name>
    <dbReference type="NCBI Taxonomy" id="234621"/>
    <lineage>
        <taxon>Bacteria</taxon>
        <taxon>Bacillati</taxon>
        <taxon>Actinomycetota</taxon>
        <taxon>Actinomycetes</taxon>
        <taxon>Mycobacteriales</taxon>
        <taxon>Nocardiaceae</taxon>
        <taxon>Rhodococcus</taxon>
        <taxon>Rhodococcus erythropolis group</taxon>
    </lineage>
</organism>
<dbReference type="PROSITE" id="PS50234">
    <property type="entry name" value="VWFA"/>
    <property type="match status" value="1"/>
</dbReference>
<dbReference type="Proteomes" id="UP000002204">
    <property type="component" value="Chromosome"/>
</dbReference>
<gene>
    <name evidence="2" type="ordered locus">RER_40440</name>
</gene>
<feature type="domain" description="VWFA" evidence="1">
    <location>
        <begin position="8"/>
        <end position="192"/>
    </location>
</feature>
<dbReference type="SUPFAM" id="SSF53300">
    <property type="entry name" value="vWA-like"/>
    <property type="match status" value="1"/>
</dbReference>